<proteinExistence type="predicted"/>
<name>A0A0F7L872_9VIRU</name>
<protein>
    <recommendedName>
        <fullName evidence="2">Tail tubular protein A</fullName>
    </recommendedName>
</protein>
<evidence type="ECO:0008006" key="2">
    <source>
        <dbReference type="Google" id="ProtNLM"/>
    </source>
</evidence>
<dbReference type="EMBL" id="KR029596">
    <property type="protein sequence ID" value="AKH47627.1"/>
    <property type="molecule type" value="Genomic_DNA"/>
</dbReference>
<reference evidence="1" key="1">
    <citation type="journal article" date="2015" name="Front. Microbiol.">
        <title>Combining genomic sequencing methods to explore viral diversity and reveal potential virus-host interactions.</title>
        <authorList>
            <person name="Chow C.E."/>
            <person name="Winget D.M."/>
            <person name="White R.A.III."/>
            <person name="Hallam S.J."/>
            <person name="Suttle C.A."/>
        </authorList>
    </citation>
    <scope>NUCLEOTIDE SEQUENCE</scope>
    <source>
        <strain evidence="1">Oxic1_1</strain>
    </source>
</reference>
<sequence>MTTDTDIANAALISLGATIVEDISTDTGSPATTMNARLALVKDTVLRLRNWNSATHRVAITADADYTEVFDFSSSHILPTDPYCLRVIEVYEYKSSDWVVEGRRLLISDASIKIKYIKRITNTAEYDPLLAETIAQYLAYSTAYKITGSRQKENDAWERFNQVLAMAGTADGLEGAPPVVTSDWLEEARL</sequence>
<reference evidence="1" key="2">
    <citation type="submission" date="2015-03" db="EMBL/GenBank/DDBJ databases">
        <authorList>
            <person name="Chow C.-E.T."/>
            <person name="Winget D.M."/>
            <person name="White R.A.III."/>
            <person name="Hallam S.J."/>
            <person name="Suttle C.A."/>
        </authorList>
    </citation>
    <scope>NUCLEOTIDE SEQUENCE</scope>
    <source>
        <strain evidence="1">Oxic1_1</strain>
    </source>
</reference>
<evidence type="ECO:0000313" key="1">
    <source>
        <dbReference type="EMBL" id="AKH47627.1"/>
    </source>
</evidence>
<accession>A0A0F7L872</accession>
<organism evidence="1">
    <name type="scientific">uncultured marine virus</name>
    <dbReference type="NCBI Taxonomy" id="186617"/>
    <lineage>
        <taxon>Viruses</taxon>
        <taxon>environmental samples</taxon>
    </lineage>
</organism>